<dbReference type="Pfam" id="PF12423">
    <property type="entry name" value="KIF1B"/>
    <property type="match status" value="1"/>
</dbReference>
<proteinExistence type="inferred from homology"/>
<evidence type="ECO:0000256" key="20">
    <source>
        <dbReference type="SAM" id="MobiDB-lite"/>
    </source>
</evidence>
<dbReference type="Gene3D" id="3.40.850.10">
    <property type="entry name" value="Kinesin motor domain"/>
    <property type="match status" value="1"/>
</dbReference>
<dbReference type="InterPro" id="IPR049780">
    <property type="entry name" value="PH_KIFIA_KIFIB"/>
</dbReference>
<dbReference type="InterPro" id="IPR001849">
    <property type="entry name" value="PH_domain"/>
</dbReference>
<feature type="region of interest" description="Disordered" evidence="20">
    <location>
        <begin position="1533"/>
        <end position="1553"/>
    </location>
</feature>
<dbReference type="InterPro" id="IPR000253">
    <property type="entry name" value="FHA_dom"/>
</dbReference>
<evidence type="ECO:0000256" key="18">
    <source>
        <dbReference type="PROSITE-ProRule" id="PRU00283"/>
    </source>
</evidence>
<dbReference type="GeneTree" id="ENSGT00940000157445"/>
<dbReference type="FunFam" id="2.30.29.30:FF:000023">
    <property type="entry name" value="Kinesin family member 1B"/>
    <property type="match status" value="1"/>
</dbReference>
<dbReference type="Gene3D" id="2.60.200.20">
    <property type="match status" value="1"/>
</dbReference>
<evidence type="ECO:0000256" key="1">
    <source>
        <dbReference type="ARBA" id="ARBA00004245"/>
    </source>
</evidence>
<dbReference type="InterPro" id="IPR011993">
    <property type="entry name" value="PH-like_dom_sf"/>
</dbReference>
<keyword evidence="8" id="KW-0770">Synapse</keyword>
<evidence type="ECO:0000256" key="9">
    <source>
        <dbReference type="ARBA" id="ARBA00023054"/>
    </source>
</evidence>
<dbReference type="GO" id="GO:0030658">
    <property type="term" value="C:transport vesicle membrane"/>
    <property type="evidence" value="ECO:0007669"/>
    <property type="project" value="UniProtKB-SubCell"/>
</dbReference>
<dbReference type="Pfam" id="PF00498">
    <property type="entry name" value="FHA"/>
    <property type="match status" value="1"/>
</dbReference>
<feature type="compositionally biased region" description="Polar residues" evidence="20">
    <location>
        <begin position="1625"/>
        <end position="1641"/>
    </location>
</feature>
<evidence type="ECO:0000256" key="10">
    <source>
        <dbReference type="ARBA" id="ARBA00023136"/>
    </source>
</evidence>
<dbReference type="InterPro" id="IPR022164">
    <property type="entry name" value="Kinesin-like"/>
</dbReference>
<evidence type="ECO:0000256" key="17">
    <source>
        <dbReference type="ARBA" id="ARBA00066390"/>
    </source>
</evidence>
<dbReference type="InterPro" id="IPR032405">
    <property type="entry name" value="Kinesin_assoc"/>
</dbReference>
<feature type="coiled-coil region" evidence="19">
    <location>
        <begin position="649"/>
        <end position="705"/>
    </location>
</feature>
<dbReference type="InterPro" id="IPR036961">
    <property type="entry name" value="Kinesin_motor_dom_sf"/>
</dbReference>
<dbReference type="InterPro" id="IPR008984">
    <property type="entry name" value="SMAD_FHA_dom_sf"/>
</dbReference>
<accession>A0A674KBI0</accession>
<evidence type="ECO:0000256" key="2">
    <source>
        <dbReference type="ARBA" id="ARBA00004250"/>
    </source>
</evidence>
<evidence type="ECO:0000256" key="8">
    <source>
        <dbReference type="ARBA" id="ARBA00023018"/>
    </source>
</evidence>
<dbReference type="SMART" id="SM00129">
    <property type="entry name" value="KISc"/>
    <property type="match status" value="1"/>
</dbReference>
<evidence type="ECO:0000313" key="25">
    <source>
        <dbReference type="Proteomes" id="UP000472274"/>
    </source>
</evidence>
<evidence type="ECO:0000256" key="19">
    <source>
        <dbReference type="SAM" id="Coils"/>
    </source>
</evidence>
<keyword evidence="10" id="KW-0472">Membrane</keyword>
<reference evidence="24" key="1">
    <citation type="submission" date="2025-08" db="UniProtKB">
        <authorList>
            <consortium name="Ensembl"/>
        </authorList>
    </citation>
    <scope>IDENTIFICATION</scope>
</reference>
<comment type="similarity">
    <text evidence="18">Belongs to the TRAFAC class myosin-kinesin ATPase superfamily. Kinesin family.</text>
</comment>
<evidence type="ECO:0000259" key="23">
    <source>
        <dbReference type="PROSITE" id="PS50067"/>
    </source>
</evidence>
<keyword evidence="6 18" id="KW-0547">Nucleotide-binding</keyword>
<feature type="binding site" evidence="18">
    <location>
        <begin position="97"/>
        <end position="104"/>
    </location>
    <ligand>
        <name>ATP</name>
        <dbReference type="ChEBI" id="CHEBI:30616"/>
    </ligand>
</feature>
<evidence type="ECO:0000256" key="12">
    <source>
        <dbReference type="ARBA" id="ARBA00023212"/>
    </source>
</evidence>
<evidence type="ECO:0000256" key="16">
    <source>
        <dbReference type="ARBA" id="ARBA00050273"/>
    </source>
</evidence>
<evidence type="ECO:0000256" key="6">
    <source>
        <dbReference type="ARBA" id="ARBA00022741"/>
    </source>
</evidence>
<dbReference type="PANTHER" id="PTHR47117">
    <property type="entry name" value="STAR-RELATED LIPID TRANSFER PROTEIN 9"/>
    <property type="match status" value="1"/>
</dbReference>
<keyword evidence="13" id="KW-0413">Isomerase</keyword>
<feature type="domain" description="Kinesin motor" evidence="23">
    <location>
        <begin position="5"/>
        <end position="354"/>
    </location>
</feature>
<keyword evidence="5" id="KW-0493">Microtubule</keyword>
<dbReference type="CDD" id="cd01233">
    <property type="entry name" value="PH_KIFIA_KIFIB"/>
    <property type="match status" value="1"/>
</dbReference>
<evidence type="ECO:0000256" key="5">
    <source>
        <dbReference type="ARBA" id="ARBA00022701"/>
    </source>
</evidence>
<dbReference type="CDD" id="cd22727">
    <property type="entry name" value="FHA_KIF1B"/>
    <property type="match status" value="1"/>
</dbReference>
<keyword evidence="4" id="KW-0597">Phosphoprotein</keyword>
<evidence type="ECO:0000256" key="11">
    <source>
        <dbReference type="ARBA" id="ARBA00023175"/>
    </source>
</evidence>
<dbReference type="SUPFAM" id="SSF52540">
    <property type="entry name" value="P-loop containing nucleoside triphosphate hydrolases"/>
    <property type="match status" value="1"/>
</dbReference>
<keyword evidence="11 18" id="KW-0505">Motor protein</keyword>
<comment type="catalytic activity">
    <reaction evidence="16">
        <text>ATP + H2O + a kinesin associated with a microtubule at position (n) = ADP + phosphate a kinesin associated with a microtubule at position (n+1, toward the plus end).</text>
        <dbReference type="EC" id="5.6.1.3"/>
    </reaction>
</comment>
<dbReference type="PRINTS" id="PR00380">
    <property type="entry name" value="KINESINHEAVY"/>
</dbReference>
<evidence type="ECO:0000256" key="14">
    <source>
        <dbReference type="ARBA" id="ARBA00023329"/>
    </source>
</evidence>
<keyword evidence="12" id="KW-0206">Cytoskeleton</keyword>
<feature type="domain" description="FHA" evidence="22">
    <location>
        <begin position="530"/>
        <end position="586"/>
    </location>
</feature>
<dbReference type="InterPro" id="IPR027417">
    <property type="entry name" value="P-loop_NTPase"/>
</dbReference>
<dbReference type="SUPFAM" id="SSF49879">
    <property type="entry name" value="SMAD/FHA domain"/>
    <property type="match status" value="1"/>
</dbReference>
<dbReference type="SMART" id="SM00233">
    <property type="entry name" value="PH"/>
    <property type="match status" value="1"/>
</dbReference>
<evidence type="ECO:0000256" key="7">
    <source>
        <dbReference type="ARBA" id="ARBA00022840"/>
    </source>
</evidence>
<evidence type="ECO:0000256" key="3">
    <source>
        <dbReference type="ARBA" id="ARBA00022490"/>
    </source>
</evidence>
<sequence length="1799" mass="202588">MSGASVKVAVRVRPFNSRETSKESKCIIQMQGNSTSIINPKNPKEAPKSFSFDYSYWSHTSPEDPCFASQNRVYNDIGKEMLLHAFEGYNVCIFAYGQTGAGKSYTMMGKQEESQAGIIPQLCEELFEQINDNSNEEMSYSVEVSYMEIYCERVRDLLNPKNKGNLRVREHPLLGPYVEDLSKLAVTSYTDIADLMDAGNKARTVAATNMNETSSRSHAVFTIVFTQKRHDTETDLCTEKVSKISLVDLAGSERADSTGAKGTRLKEGANINKSLTTLGKVISALAEVDNCTNKSKKKKKTDFIPYRDSVLTWLLRENLGGNSRTAMVAALSPADINYDETLSTLRYADRAKQIKCNAVINEDPNAKLVRELKEEVTRLKDLLRAQGLGDIIDIDSIGDDYSGSGGKSSMGSLSASPSSCSLSSQVGLTSVSSIQERIMSTPGGEEAIERLKESEKIIAELNETWEEKLRKTEAIRMEREALLAEMGVAIREDGGTLGVFSPKKTPHLVNLNEDPLMSECLLYYIKDGITRVGQADAERRQDIVLSGAHIKEEHCLFRSERNHNGDVIVTLEPCERSETYVNGKRVVQPVQLRSGNRIIMGKNHVFRFNHPEQARAEREKTPSAETPSEPVDWTFAQRELLEKQGIDMKQEMEKRLQEMEILYKKEKEEADLLLEQQRLDYESKLQALQKQVETRSLAAETTEEEEEEEEVPWTQHEYELAQWAFRKWKFHQFTSLRDQLWGNAVYLKEANAISVELKKKVQFQFVLLTNTLYSPLPPELLPNETEKTRNNRPFPRTVVTVEVQDLKNGATHYWSLEKLKQRLELMREMYDRAGEMASNAQDENESTMTGSDPFYDRFHWFKLVGSSPIFHGCVNERLADRTPSPTFSAADSDITELADEQQDEMEDFDDEAFVDDTGSDAGTEEGSDLFNDGHDPFYDRSPWFILVGRAFVYLSNLLYPVPLIHRVAVVSEKGEVRGFLRVAVQAIAADEEAPDYGSGIRQSGTAKISFDDEYFNKSDFSSVAMTRSGLSLEELRIVEGQGQSSEVITPPEEINRMNDLDLKSGTLLDGKMVMEGFTEEVGDHLKLGSVFTFRVTVLQASGILPEYADIFCQFNFLHRHDEAFSTEPLKNNGRGSPLGFYHVQNIAVEVTESFVEYIKTKPIVFEVFGHYQQHPLHLQGQDLNSPPQPSRRFFPPPMPLSKPVPATKLNTMSKTNLGQSMSKYDLLVWFEISELEPTGEYIPAIVDHTGGLPCQGTFLLHQGIQRRITVTIIHERGNELHWKDVRELVVGRIRNKAEVDEAAVDAILSLNIISAKYLKSSHSSNRLFLDKDMPRTFYRFEAVWDSSLHNSLLLNRVTPYGEKIYMTLSAYLELDHCIQPAVITKDVCMVFYSRDAKISPPRSLRNLFGSGYSKSPDSNRVTGIYELSLCKMADTGSPGMQRRRRKVLDTSVAYVRGEENLAGWRPRGDSLILEHQWELEKLELLHEVEKTRHFLLLREKLGDSIPKSLSDSLSPSLSSGTLSTSTSISSQISTTTFESAVTPSESSGYDSADIESLVDREKELATKCLQLLTHTFNREFNQVYNSISDCKLSDISPIGRDPSVSSFSSATLTPSSTCPSLADSRCNSVDQKTPEANSRASSPCPELEQFQLVTTVETSFLARAGKNEFLNLVPDIEEIRPGSVVSKKGYLHFKEPLSSSWAKHFVIVRRPYVFIYNSDKDPVEKGIINLSTAQVEYSEDQQAMVKTPNTFAVCTKHRGVLLQAINDKDMNDWLYAFNPLLAGTIRSKLARRRTGLLKY</sequence>
<evidence type="ECO:0000256" key="15">
    <source>
        <dbReference type="ARBA" id="ARBA00034103"/>
    </source>
</evidence>
<dbReference type="Pfam" id="PF00169">
    <property type="entry name" value="PH"/>
    <property type="match status" value="1"/>
</dbReference>
<feature type="region of interest" description="Disordered" evidence="20">
    <location>
        <begin position="1617"/>
        <end position="1642"/>
    </location>
</feature>
<dbReference type="CDD" id="cd01365">
    <property type="entry name" value="KISc_KIF1A_KIF1B"/>
    <property type="match status" value="1"/>
</dbReference>
<dbReference type="PROSITE" id="PS00411">
    <property type="entry name" value="KINESIN_MOTOR_1"/>
    <property type="match status" value="1"/>
</dbReference>
<dbReference type="GO" id="GO:0045202">
    <property type="term" value="C:synapse"/>
    <property type="evidence" value="ECO:0007669"/>
    <property type="project" value="UniProtKB-SubCell"/>
</dbReference>
<dbReference type="Pfam" id="PF12473">
    <property type="entry name" value="DUF3694"/>
    <property type="match status" value="1"/>
</dbReference>
<dbReference type="Pfam" id="PF16183">
    <property type="entry name" value="Kinesin_assoc"/>
    <property type="match status" value="1"/>
</dbReference>
<dbReference type="SUPFAM" id="SSF50729">
    <property type="entry name" value="PH domain-like"/>
    <property type="match status" value="1"/>
</dbReference>
<keyword evidence="3" id="KW-0963">Cytoplasm</keyword>
<dbReference type="FunFam" id="2.60.200.20:FF:000001">
    <property type="entry name" value="Kinesin family member 1B"/>
    <property type="match status" value="1"/>
</dbReference>
<keyword evidence="14" id="KW-0968">Cytoplasmic vesicle</keyword>
<protein>
    <recommendedName>
        <fullName evidence="17">plus-end-directed kinesin ATPase</fullName>
        <ecNumber evidence="17">5.6.1.3</ecNumber>
    </recommendedName>
</protein>
<evidence type="ECO:0000256" key="4">
    <source>
        <dbReference type="ARBA" id="ARBA00022553"/>
    </source>
</evidence>
<dbReference type="InterPro" id="IPR022140">
    <property type="entry name" value="Kinesin-like_KIF1-typ"/>
</dbReference>
<dbReference type="GO" id="GO:0008017">
    <property type="term" value="F:microtubule binding"/>
    <property type="evidence" value="ECO:0007669"/>
    <property type="project" value="InterPro"/>
</dbReference>
<dbReference type="FunFam" id="3.40.850.10:FF:000004">
    <property type="entry name" value="Kinesin-like protein isoform 2"/>
    <property type="match status" value="1"/>
</dbReference>
<dbReference type="InterPro" id="IPR001752">
    <property type="entry name" value="Kinesin_motor_dom"/>
</dbReference>
<dbReference type="Ensembl" id="ENSTMTT00000030897.1">
    <property type="protein sequence ID" value="ENSTMTP00000029802.1"/>
    <property type="gene ID" value="ENSTMTG00000020506.1"/>
</dbReference>
<dbReference type="GO" id="GO:0005524">
    <property type="term" value="F:ATP binding"/>
    <property type="evidence" value="ECO:0007669"/>
    <property type="project" value="UniProtKB-UniRule"/>
</dbReference>
<dbReference type="PANTHER" id="PTHR47117:SF4">
    <property type="entry name" value="KINESIN-LIKE PROTEIN KIF1B ISOFORM X1"/>
    <property type="match status" value="1"/>
</dbReference>
<name>A0A674KBI0_9SAUR</name>
<dbReference type="Pfam" id="PF00225">
    <property type="entry name" value="Kinesin"/>
    <property type="match status" value="1"/>
</dbReference>
<feature type="compositionally biased region" description="Polar residues" evidence="20">
    <location>
        <begin position="1537"/>
        <end position="1549"/>
    </location>
</feature>
<dbReference type="PROSITE" id="PS50003">
    <property type="entry name" value="PH_DOMAIN"/>
    <property type="match status" value="1"/>
</dbReference>
<gene>
    <name evidence="24" type="primary">KIF1B</name>
</gene>
<keyword evidence="7 18" id="KW-0067">ATP-binding</keyword>
<keyword evidence="25" id="KW-1185">Reference proteome</keyword>
<evidence type="ECO:0000256" key="13">
    <source>
        <dbReference type="ARBA" id="ARBA00023235"/>
    </source>
</evidence>
<dbReference type="GO" id="GO:0008574">
    <property type="term" value="F:plus-end-directed microtubule motor activity"/>
    <property type="evidence" value="ECO:0007669"/>
    <property type="project" value="UniProtKB-EC"/>
</dbReference>
<dbReference type="GO" id="GO:0010970">
    <property type="term" value="P:transport along microtubule"/>
    <property type="evidence" value="ECO:0007669"/>
    <property type="project" value="UniProtKB-ARBA"/>
</dbReference>
<evidence type="ECO:0000313" key="24">
    <source>
        <dbReference type="Ensembl" id="ENSTMTP00000029802.1"/>
    </source>
</evidence>
<dbReference type="PROSITE" id="PS50067">
    <property type="entry name" value="KINESIN_MOTOR_2"/>
    <property type="match status" value="1"/>
</dbReference>
<dbReference type="Proteomes" id="UP000472274">
    <property type="component" value="Unplaced"/>
</dbReference>
<keyword evidence="9 19" id="KW-0175">Coiled coil</keyword>
<dbReference type="Gene3D" id="2.30.29.30">
    <property type="entry name" value="Pleckstrin-homology domain (PH domain)/Phosphotyrosine-binding domain (PTB)"/>
    <property type="match status" value="1"/>
</dbReference>
<feature type="domain" description="PH" evidence="21">
    <location>
        <begin position="1684"/>
        <end position="1782"/>
    </location>
</feature>
<dbReference type="EC" id="5.6.1.3" evidence="17"/>
<dbReference type="PROSITE" id="PS50006">
    <property type="entry name" value="FHA_DOMAIN"/>
    <property type="match status" value="1"/>
</dbReference>
<dbReference type="GO" id="GO:0005874">
    <property type="term" value="C:microtubule"/>
    <property type="evidence" value="ECO:0007669"/>
    <property type="project" value="UniProtKB-KW"/>
</dbReference>
<evidence type="ECO:0000259" key="22">
    <source>
        <dbReference type="PROSITE" id="PS50006"/>
    </source>
</evidence>
<dbReference type="Gene3D" id="6.10.250.2520">
    <property type="match status" value="1"/>
</dbReference>
<dbReference type="InterPro" id="IPR019821">
    <property type="entry name" value="Kinesin_motor_CS"/>
</dbReference>
<comment type="subcellular location">
    <subcellularLocation>
        <location evidence="1">Cytoplasm</location>
        <location evidence="1">Cytoskeleton</location>
    </subcellularLocation>
    <subcellularLocation>
        <location evidence="2">Cytoplasmic vesicle</location>
        <location evidence="2">Secretory vesicle membrane</location>
    </subcellularLocation>
    <subcellularLocation>
        <location evidence="15">Synapse</location>
    </subcellularLocation>
</comment>
<evidence type="ECO:0000259" key="21">
    <source>
        <dbReference type="PROSITE" id="PS50003"/>
    </source>
</evidence>
<reference evidence="24" key="2">
    <citation type="submission" date="2025-09" db="UniProtKB">
        <authorList>
            <consortium name="Ensembl"/>
        </authorList>
    </citation>
    <scope>IDENTIFICATION</scope>
</reference>
<organism evidence="24 25">
    <name type="scientific">Terrapene triunguis</name>
    <name type="common">Three-toed box turtle</name>
    <dbReference type="NCBI Taxonomy" id="2587831"/>
    <lineage>
        <taxon>Eukaryota</taxon>
        <taxon>Metazoa</taxon>
        <taxon>Chordata</taxon>
        <taxon>Craniata</taxon>
        <taxon>Vertebrata</taxon>
        <taxon>Euteleostomi</taxon>
        <taxon>Archelosauria</taxon>
        <taxon>Testudinata</taxon>
        <taxon>Testudines</taxon>
        <taxon>Cryptodira</taxon>
        <taxon>Durocryptodira</taxon>
        <taxon>Testudinoidea</taxon>
        <taxon>Emydidae</taxon>
        <taxon>Terrapene</taxon>
    </lineage>
</organism>
<dbReference type="SMART" id="SM00240">
    <property type="entry name" value="FHA"/>
    <property type="match status" value="1"/>
</dbReference>